<dbReference type="Proteomes" id="UP000189739">
    <property type="component" value="Unassembled WGS sequence"/>
</dbReference>
<feature type="compositionally biased region" description="Low complexity" evidence="1">
    <location>
        <begin position="38"/>
        <end position="52"/>
    </location>
</feature>
<proteinExistence type="predicted"/>
<organism evidence="2 3">
    <name type="scientific">Mucilaginibacter pedocola</name>
    <dbReference type="NCBI Taxonomy" id="1792845"/>
    <lineage>
        <taxon>Bacteria</taxon>
        <taxon>Pseudomonadati</taxon>
        <taxon>Bacteroidota</taxon>
        <taxon>Sphingobacteriia</taxon>
        <taxon>Sphingobacteriales</taxon>
        <taxon>Sphingobacteriaceae</taxon>
        <taxon>Mucilaginibacter</taxon>
    </lineage>
</organism>
<feature type="region of interest" description="Disordered" evidence="1">
    <location>
        <begin position="29"/>
        <end position="52"/>
    </location>
</feature>
<dbReference type="OrthoDB" id="797407at2"/>
<protein>
    <submittedName>
        <fullName evidence="2">Uncharacterized protein</fullName>
    </submittedName>
</protein>
<name>A0A1S9PC40_9SPHI</name>
<evidence type="ECO:0000313" key="3">
    <source>
        <dbReference type="Proteomes" id="UP000189739"/>
    </source>
</evidence>
<reference evidence="2 3" key="1">
    <citation type="submission" date="2016-07" db="EMBL/GenBank/DDBJ databases">
        <title>Genomic analysis of zinc-resistant bacterium Mucilaginibacter pedocola TBZ30.</title>
        <authorList>
            <person name="Huang J."/>
            <person name="Tang J."/>
        </authorList>
    </citation>
    <scope>NUCLEOTIDE SEQUENCE [LARGE SCALE GENOMIC DNA]</scope>
    <source>
        <strain evidence="2 3">TBZ30</strain>
    </source>
</reference>
<evidence type="ECO:0000256" key="1">
    <source>
        <dbReference type="SAM" id="MobiDB-lite"/>
    </source>
</evidence>
<comment type="caution">
    <text evidence="2">The sequence shown here is derived from an EMBL/GenBank/DDBJ whole genome shotgun (WGS) entry which is preliminary data.</text>
</comment>
<dbReference type="AlphaFoldDB" id="A0A1S9PC40"/>
<gene>
    <name evidence="2" type="ORF">BC343_07770</name>
</gene>
<dbReference type="RefSeq" id="WP_078349254.1">
    <property type="nucleotide sequence ID" value="NZ_MBTF01000023.1"/>
</dbReference>
<accession>A0A1S9PC40</accession>
<keyword evidence="3" id="KW-1185">Reference proteome</keyword>
<sequence length="203" mass="22230">MKVDNPNAFRFLLQDDIYLLAGDKALSPAPFAEPTPEPQVQAPQPVQQTAQAPIAEPVKAPVTVAIPTIPQPIKTAEPAFNYLGGNNKQFAILVNYATEEHIPAAHLAAMENILKRKELALADVAIFNMHKHQPLAIAKVAEILKPAKMVIMGKDAMPQGIGNLPFNSPVQGKKTTVLYSFSFDDMMSSNDNKKAFWDQMKTL</sequence>
<dbReference type="EMBL" id="MBTF01000023">
    <property type="protein sequence ID" value="OOQ58556.1"/>
    <property type="molecule type" value="Genomic_DNA"/>
</dbReference>
<evidence type="ECO:0000313" key="2">
    <source>
        <dbReference type="EMBL" id="OOQ58556.1"/>
    </source>
</evidence>